<evidence type="ECO:0000256" key="2">
    <source>
        <dbReference type="SAM" id="SignalP"/>
    </source>
</evidence>
<evidence type="ECO:0000313" key="3">
    <source>
        <dbReference type="EMBL" id="KYK57583.1"/>
    </source>
</evidence>
<dbReference type="GeneID" id="63717237"/>
<evidence type="ECO:0000313" key="4">
    <source>
        <dbReference type="Proteomes" id="UP000076580"/>
    </source>
</evidence>
<evidence type="ECO:0000256" key="1">
    <source>
        <dbReference type="SAM" id="MobiDB-lite"/>
    </source>
</evidence>
<dbReference type="Proteomes" id="UP000076580">
    <property type="component" value="Chromosome 02"/>
</dbReference>
<comment type="caution">
    <text evidence="3">The sequence shown here is derived from an EMBL/GenBank/DDBJ whole genome shotgun (WGS) entry which is preliminary data.</text>
</comment>
<accession>A0A151GKE0</accession>
<reference evidence="3 4" key="1">
    <citation type="journal article" date="2016" name="Sci. Rep.">
        <title>Insights into Adaptations to a Near-Obligate Nematode Endoparasitic Lifestyle from the Finished Genome of Drechmeria coniospora.</title>
        <authorList>
            <person name="Zhang L."/>
            <person name="Zhou Z."/>
            <person name="Guo Q."/>
            <person name="Fokkens L."/>
            <person name="Miskei M."/>
            <person name="Pocsi I."/>
            <person name="Zhang W."/>
            <person name="Chen M."/>
            <person name="Wang L."/>
            <person name="Sun Y."/>
            <person name="Donzelli B.G."/>
            <person name="Gibson D.M."/>
            <person name="Nelson D.R."/>
            <person name="Luo J.G."/>
            <person name="Rep M."/>
            <person name="Liu H."/>
            <person name="Yang S."/>
            <person name="Wang J."/>
            <person name="Krasnoff S.B."/>
            <person name="Xu Y."/>
            <person name="Molnar I."/>
            <person name="Lin M."/>
        </authorList>
    </citation>
    <scope>NUCLEOTIDE SEQUENCE [LARGE SCALE GENOMIC DNA]</scope>
    <source>
        <strain evidence="3 4">ARSEF 6962</strain>
    </source>
</reference>
<feature type="signal peptide" evidence="2">
    <location>
        <begin position="1"/>
        <end position="21"/>
    </location>
</feature>
<feature type="region of interest" description="Disordered" evidence="1">
    <location>
        <begin position="59"/>
        <end position="80"/>
    </location>
</feature>
<feature type="chain" id="PRO_5007580731" evidence="2">
    <location>
        <begin position="22"/>
        <end position="308"/>
    </location>
</feature>
<gene>
    <name evidence="3" type="ORF">DCS_04594</name>
</gene>
<keyword evidence="2" id="KW-0732">Signal</keyword>
<dbReference type="AlphaFoldDB" id="A0A151GKE0"/>
<dbReference type="EMBL" id="LAYC01000002">
    <property type="protein sequence ID" value="KYK57583.1"/>
    <property type="molecule type" value="Genomic_DNA"/>
</dbReference>
<proteinExistence type="predicted"/>
<organism evidence="3 4">
    <name type="scientific">Drechmeria coniospora</name>
    <name type="common">Nematophagous fungus</name>
    <name type="synonym">Meria coniospora</name>
    <dbReference type="NCBI Taxonomy" id="98403"/>
    <lineage>
        <taxon>Eukaryota</taxon>
        <taxon>Fungi</taxon>
        <taxon>Dikarya</taxon>
        <taxon>Ascomycota</taxon>
        <taxon>Pezizomycotina</taxon>
        <taxon>Sordariomycetes</taxon>
        <taxon>Hypocreomycetidae</taxon>
        <taxon>Hypocreales</taxon>
        <taxon>Ophiocordycipitaceae</taxon>
        <taxon>Drechmeria</taxon>
    </lineage>
</organism>
<dbReference type="RefSeq" id="XP_040656935.1">
    <property type="nucleotide sequence ID" value="XM_040801902.1"/>
</dbReference>
<protein>
    <submittedName>
        <fullName evidence="3">Uncharacterized protein</fullName>
    </submittedName>
</protein>
<name>A0A151GKE0_DRECN</name>
<sequence length="308" mass="34389">MEFIFFLVTALFIATICVVTTLRTEQYFPPEPVGQKASYRKYKGKISFRMQGNTNNSMNAYVPGKLGNGNSTRHRRGRRSTTFLTTNISDDDEIPSTSLPLLFDHPEEKWQMHSEISNTLIGSIVKAHAKISDVLAKPCPAWENSSKRWEKLQQEFTSNQGADVLRTEYLEVKSLDSMMIGSIISGLEAKPLTNTKAHKAMHDAAEALRSHCSVLKSWNEAVYTEVLSTLVSTVFLAGVIMDTSGEEAPEYLNDIPWKTVRKMYEVGNMGTRGAYIKWNEDETASQSCGCPAAEAESVQDLRTRGEVS</sequence>
<keyword evidence="4" id="KW-1185">Reference proteome</keyword>
<dbReference type="InParanoid" id="A0A151GKE0"/>